<evidence type="ECO:0000256" key="8">
    <source>
        <dbReference type="ARBA" id="ARBA00043957"/>
    </source>
</evidence>
<evidence type="ECO:0000313" key="12">
    <source>
        <dbReference type="Proteomes" id="UP000033140"/>
    </source>
</evidence>
<feature type="compositionally biased region" description="Low complexity" evidence="9">
    <location>
        <begin position="750"/>
        <end position="761"/>
    </location>
</feature>
<keyword evidence="12" id="KW-1185">Reference proteome</keyword>
<dbReference type="InterPro" id="IPR036397">
    <property type="entry name" value="RNaseH_sf"/>
</dbReference>
<dbReference type="GO" id="GO:0000175">
    <property type="term" value="F:3'-5'-RNA exonuclease activity"/>
    <property type="evidence" value="ECO:0007669"/>
    <property type="project" value="InterPro"/>
</dbReference>
<evidence type="ECO:0000259" key="10">
    <source>
        <dbReference type="PROSITE" id="PS50967"/>
    </source>
</evidence>
<dbReference type="GO" id="GO:0071044">
    <property type="term" value="P:histone mRNA catabolic process"/>
    <property type="evidence" value="ECO:0007669"/>
    <property type="project" value="TreeGrafter"/>
</dbReference>
<reference evidence="11 12" key="1">
    <citation type="journal article" date="2011" name="J. Gen. Appl. Microbiol.">
        <title>Draft genome sequencing of the enigmatic yeast Saitoella complicata.</title>
        <authorList>
            <person name="Nishida H."/>
            <person name="Hamamoto M."/>
            <person name="Sugiyama J."/>
        </authorList>
    </citation>
    <scope>NUCLEOTIDE SEQUENCE [LARGE SCALE GENOMIC DNA]</scope>
    <source>
        <strain evidence="11 12">NRRL Y-17804</strain>
    </source>
</reference>
<dbReference type="GO" id="GO:0000166">
    <property type="term" value="F:nucleotide binding"/>
    <property type="evidence" value="ECO:0007669"/>
    <property type="project" value="InterPro"/>
</dbReference>
<dbReference type="InterPro" id="IPR012337">
    <property type="entry name" value="RNaseH-like_sf"/>
</dbReference>
<dbReference type="EMBL" id="BACD03000004">
    <property type="protein sequence ID" value="GAO46509.1"/>
    <property type="molecule type" value="Genomic_DNA"/>
</dbReference>
<dbReference type="OMA" id="HEPPGTH"/>
<proteinExistence type="inferred from homology"/>
<evidence type="ECO:0000256" key="9">
    <source>
        <dbReference type="SAM" id="MobiDB-lite"/>
    </source>
</evidence>
<dbReference type="InterPro" id="IPR002562">
    <property type="entry name" value="3'-5'_exonuclease_dom"/>
</dbReference>
<keyword evidence="2" id="KW-0698">rRNA processing</keyword>
<evidence type="ECO:0000256" key="7">
    <source>
        <dbReference type="ARBA" id="ARBA00023242"/>
    </source>
</evidence>
<dbReference type="GO" id="GO:0003727">
    <property type="term" value="F:single-stranded RNA binding"/>
    <property type="evidence" value="ECO:0007669"/>
    <property type="project" value="TreeGrafter"/>
</dbReference>
<accession>A0A0E9N9K8</accession>
<dbReference type="PANTHER" id="PTHR12124:SF47">
    <property type="entry name" value="EXOSOME COMPONENT 10"/>
    <property type="match status" value="1"/>
</dbReference>
<dbReference type="GO" id="GO:0005730">
    <property type="term" value="C:nucleolus"/>
    <property type="evidence" value="ECO:0007669"/>
    <property type="project" value="TreeGrafter"/>
</dbReference>
<dbReference type="SUPFAM" id="SSF53098">
    <property type="entry name" value="Ribonuclease H-like"/>
    <property type="match status" value="1"/>
</dbReference>
<evidence type="ECO:0000256" key="5">
    <source>
        <dbReference type="ARBA" id="ARBA00022835"/>
    </source>
</evidence>
<dbReference type="InterPro" id="IPR002121">
    <property type="entry name" value="HRDC_dom"/>
</dbReference>
<organism evidence="11 12">
    <name type="scientific">Saitoella complicata (strain BCRC 22490 / CBS 7301 / JCM 7358 / NBRC 10748 / NRRL Y-17804)</name>
    <dbReference type="NCBI Taxonomy" id="698492"/>
    <lineage>
        <taxon>Eukaryota</taxon>
        <taxon>Fungi</taxon>
        <taxon>Dikarya</taxon>
        <taxon>Ascomycota</taxon>
        <taxon>Taphrinomycotina</taxon>
        <taxon>Taphrinomycotina incertae sedis</taxon>
        <taxon>Saitoella</taxon>
    </lineage>
</organism>
<evidence type="ECO:0000256" key="6">
    <source>
        <dbReference type="ARBA" id="ARBA00022839"/>
    </source>
</evidence>
<feature type="domain" description="HRDC" evidence="10">
    <location>
        <begin position="451"/>
        <end position="531"/>
    </location>
</feature>
<feature type="compositionally biased region" description="Polar residues" evidence="9">
    <location>
        <begin position="692"/>
        <end position="701"/>
    </location>
</feature>
<evidence type="ECO:0000256" key="4">
    <source>
        <dbReference type="ARBA" id="ARBA00022801"/>
    </source>
</evidence>
<dbReference type="InterPro" id="IPR045092">
    <property type="entry name" value="Rrp6-like"/>
</dbReference>
<dbReference type="GO" id="GO:0071039">
    <property type="term" value="P:nuclear polyadenylation-dependent CUT catabolic process"/>
    <property type="evidence" value="ECO:0007669"/>
    <property type="project" value="TreeGrafter"/>
</dbReference>
<comment type="caution">
    <text evidence="11">The sequence shown here is derived from an EMBL/GenBank/DDBJ whole genome shotgun (WGS) entry which is preliminary data.</text>
</comment>
<dbReference type="GO" id="GO:0000467">
    <property type="term" value="P:exonucleolytic trimming to generate mature 3'-end of 5.8S rRNA from tricistronic rRNA transcript (SSU-rRNA, 5.8S rRNA, LSU-rRNA)"/>
    <property type="evidence" value="ECO:0007669"/>
    <property type="project" value="InterPro"/>
</dbReference>
<dbReference type="InterPro" id="IPR049559">
    <property type="entry name" value="Rrp6p-like_exo"/>
</dbReference>
<dbReference type="Gene3D" id="1.10.150.80">
    <property type="entry name" value="HRDC domain"/>
    <property type="match status" value="1"/>
</dbReference>
<dbReference type="GO" id="GO:0071051">
    <property type="term" value="P:poly(A)-dependent snoRNA 3'-end processing"/>
    <property type="evidence" value="ECO:0007669"/>
    <property type="project" value="TreeGrafter"/>
</dbReference>
<keyword evidence="6" id="KW-0269">Exonuclease</keyword>
<dbReference type="GO" id="GO:0071036">
    <property type="term" value="P:nuclear polyadenylation-dependent snoRNA catabolic process"/>
    <property type="evidence" value="ECO:0007669"/>
    <property type="project" value="TreeGrafter"/>
</dbReference>
<dbReference type="InterPro" id="IPR012588">
    <property type="entry name" value="Exosome-assoc_fac_Rrp6_N"/>
</dbReference>
<evidence type="ECO:0000256" key="1">
    <source>
        <dbReference type="ARBA" id="ARBA00004123"/>
    </source>
</evidence>
<feature type="compositionally biased region" description="Basic residues" evidence="9">
    <location>
        <begin position="777"/>
        <end position="786"/>
    </location>
</feature>
<feature type="compositionally biased region" description="Basic and acidic residues" evidence="9">
    <location>
        <begin position="646"/>
        <end position="666"/>
    </location>
</feature>
<evidence type="ECO:0000256" key="2">
    <source>
        <dbReference type="ARBA" id="ARBA00022552"/>
    </source>
</evidence>
<dbReference type="PROSITE" id="PS50967">
    <property type="entry name" value="HRDC"/>
    <property type="match status" value="1"/>
</dbReference>
<dbReference type="InterPro" id="IPR044876">
    <property type="entry name" value="HRDC_dom_sf"/>
</dbReference>
<keyword evidence="5" id="KW-0271">Exosome</keyword>
<gene>
    <name evidence="11" type="ORF">G7K_0739-t1</name>
</gene>
<dbReference type="FunFam" id="3.30.420.10:FF:000059">
    <property type="entry name" value="Exosome complex exonuclease Rrp6"/>
    <property type="match status" value="1"/>
</dbReference>
<dbReference type="GO" id="GO:0071035">
    <property type="term" value="P:nuclear polyadenylation-dependent rRNA catabolic process"/>
    <property type="evidence" value="ECO:0007669"/>
    <property type="project" value="TreeGrafter"/>
</dbReference>
<dbReference type="GO" id="GO:0071037">
    <property type="term" value="P:nuclear polyadenylation-dependent snRNA catabolic process"/>
    <property type="evidence" value="ECO:0007669"/>
    <property type="project" value="TreeGrafter"/>
</dbReference>
<dbReference type="FunFam" id="1.10.150.80:FF:000001">
    <property type="entry name" value="Putative exosome component 10"/>
    <property type="match status" value="1"/>
</dbReference>
<protein>
    <recommendedName>
        <fullName evidence="10">HRDC domain-containing protein</fullName>
    </recommendedName>
</protein>
<dbReference type="Proteomes" id="UP000033140">
    <property type="component" value="Unassembled WGS sequence"/>
</dbReference>
<dbReference type="CDD" id="cd06147">
    <property type="entry name" value="Rrp6p_like_exo"/>
    <property type="match status" value="1"/>
</dbReference>
<dbReference type="STRING" id="698492.A0A0E9N9K8"/>
<feature type="compositionally biased region" description="Basic residues" evidence="9">
    <location>
        <begin position="728"/>
        <end position="741"/>
    </location>
</feature>
<dbReference type="SMART" id="SM00474">
    <property type="entry name" value="35EXOc"/>
    <property type="match status" value="1"/>
</dbReference>
<dbReference type="GO" id="GO:0000176">
    <property type="term" value="C:nuclear exosome (RNase complex)"/>
    <property type="evidence" value="ECO:0007669"/>
    <property type="project" value="InterPro"/>
</dbReference>
<dbReference type="GO" id="GO:0071040">
    <property type="term" value="P:nuclear polyadenylation-dependent antisense transcript catabolic process"/>
    <property type="evidence" value="ECO:0007669"/>
    <property type="project" value="TreeGrafter"/>
</dbReference>
<feature type="compositionally biased region" description="Polar residues" evidence="9">
    <location>
        <begin position="809"/>
        <end position="822"/>
    </location>
</feature>
<evidence type="ECO:0000256" key="3">
    <source>
        <dbReference type="ARBA" id="ARBA00022722"/>
    </source>
</evidence>
<keyword evidence="7" id="KW-0539">Nucleus</keyword>
<evidence type="ECO:0000313" key="11">
    <source>
        <dbReference type="EMBL" id="GAO46509.1"/>
    </source>
</evidence>
<feature type="compositionally biased region" description="Basic and acidic residues" evidence="9">
    <location>
        <begin position="767"/>
        <end position="776"/>
    </location>
</feature>
<dbReference type="SMART" id="SM00341">
    <property type="entry name" value="HRDC"/>
    <property type="match status" value="1"/>
</dbReference>
<dbReference type="InterPro" id="IPR010997">
    <property type="entry name" value="HRDC-like_sf"/>
</dbReference>
<keyword evidence="4" id="KW-0378">Hydrolase</keyword>
<sequence length="879" mass="98112">MDAAKFPDFQSSLFKALVSTTRAATILGAQDLAFHRSLDPSFGDSLDECSTRLLELTNSLVKIASADAADTFDDEDDLNDRWGDVVDVVDTLLEKSDVCIDEFTGATKKNKVAQGAAGVTQISKTGKAKERLDYNLVHAENIVRPQLKFKTEPDNSETTPWKWKLTSKPNAIVPLKDLSSKMDVDDSEELPSLPHPYEPEITQSSYPTVIYEQKEPIPPKPFAETSASWVDSQEKLMDMLEELKKADVIAIDLEHHDYRSFQGFVCLMQISTRDQDWLIDTLELREELEVLNEVFTDPKIVKVLHGASMDIVWLQRDFGLYIVGLFDTYFASKVLNYEGHGLAYLLKKFEDFDADKRYQLADWRIRPLPPAMSAYARSDTHFLLHIFDHLRNELLAGSNPTTQNLMESVLGSSRQTALKIYEKDVYDTEGGLGKDGWRNLLMKSGANRILDKKQLAVFKALHRWRDQVARQEDESVRFILPNHMLVTLSSAMPDDVPGVLSSCNPTPPYIRMSASDVVAVIQAAKETVEEDLPTAAAVTATPAAAPAHTRFLDAEATAAADLKLTPFINVFAQQEKVEKLVSDISAFWGKLTEPAPECDGKQKAKQIIAEMRLAVPLPPLTAQVYEGEEDDVKMEEGDAAALAEHPFVKKQQEERERAKKEREEIITVRQLGRKRKSDVIGNEPERPESKDSMSTAGSSVISLGAGTGEESDHIPDNLNLDPATPGPAKKKAKRDKKKSKAPKKEESAEAEAPFDYAAAAPLYVDQPHVDKRAEKKKDKKKQKNAKPAHFNPHAAIEEHSSVPKRDANQLKNKTAPQSGNKKTQAKRHPRPQGWSRLCKPHILHLPIATPERPGRTVLYASFPYLSIDTKVTHRPSGCF</sequence>
<name>A0A0E9N9K8_SAICN</name>
<comment type="subcellular location">
    <subcellularLocation>
        <location evidence="1">Nucleus</location>
    </subcellularLocation>
</comment>
<dbReference type="Gene3D" id="3.30.420.10">
    <property type="entry name" value="Ribonuclease H-like superfamily/Ribonuclease H"/>
    <property type="match status" value="1"/>
</dbReference>
<dbReference type="AlphaFoldDB" id="A0A0E9N9K8"/>
<dbReference type="PANTHER" id="PTHR12124">
    <property type="entry name" value="POLYMYOSITIS/SCLERODERMA AUTOANTIGEN-RELATED"/>
    <property type="match status" value="1"/>
</dbReference>
<reference evidence="11 12" key="3">
    <citation type="journal article" date="2015" name="Genome Announc.">
        <title>Draft Genome Sequence of the Archiascomycetous Yeast Saitoella complicata.</title>
        <authorList>
            <person name="Yamauchi K."/>
            <person name="Kondo S."/>
            <person name="Hamamoto M."/>
            <person name="Takahashi Y."/>
            <person name="Ogura Y."/>
            <person name="Hayashi T."/>
            <person name="Nishida H."/>
        </authorList>
    </citation>
    <scope>NUCLEOTIDE SEQUENCE [LARGE SCALE GENOMIC DNA]</scope>
    <source>
        <strain evidence="11 12">NRRL Y-17804</strain>
    </source>
</reference>
<dbReference type="GO" id="GO:0071038">
    <property type="term" value="P:TRAMP-dependent tRNA surveillance pathway"/>
    <property type="evidence" value="ECO:0007669"/>
    <property type="project" value="TreeGrafter"/>
</dbReference>
<comment type="similarity">
    <text evidence="8">Belongs to the exosome component 10/RRP6 family.</text>
</comment>
<dbReference type="Pfam" id="PF01612">
    <property type="entry name" value="DNA_pol_A_exo1"/>
    <property type="match status" value="1"/>
</dbReference>
<dbReference type="Pfam" id="PF08066">
    <property type="entry name" value="PMC2NT"/>
    <property type="match status" value="1"/>
</dbReference>
<feature type="compositionally biased region" description="Basic and acidic residues" evidence="9">
    <location>
        <begin position="795"/>
        <end position="808"/>
    </location>
</feature>
<keyword evidence="3" id="KW-0540">Nuclease</keyword>
<dbReference type="SUPFAM" id="SSF47819">
    <property type="entry name" value="HRDC-like"/>
    <property type="match status" value="1"/>
</dbReference>
<feature type="region of interest" description="Disordered" evidence="9">
    <location>
        <begin position="641"/>
        <end position="837"/>
    </location>
</feature>
<reference evidence="11 12" key="2">
    <citation type="journal article" date="2014" name="J. Gen. Appl. Microbiol.">
        <title>The early diverging ascomycetous budding yeast Saitoella complicata has three histone deacetylases belonging to the Clr6, Hos2, and Rpd3 lineages.</title>
        <authorList>
            <person name="Nishida H."/>
            <person name="Matsumoto T."/>
            <person name="Kondo S."/>
            <person name="Hamamoto M."/>
            <person name="Yoshikawa H."/>
        </authorList>
    </citation>
    <scope>NUCLEOTIDE SEQUENCE [LARGE SCALE GENOMIC DNA]</scope>
    <source>
        <strain evidence="11 12">NRRL Y-17804</strain>
    </source>
</reference>
<dbReference type="Pfam" id="PF00570">
    <property type="entry name" value="HRDC"/>
    <property type="match status" value="1"/>
</dbReference>